<evidence type="ECO:0000313" key="9">
    <source>
        <dbReference type="Proteomes" id="UP000070282"/>
    </source>
</evidence>
<keyword evidence="6 7" id="KW-0472">Membrane</keyword>
<proteinExistence type="inferred from homology"/>
<evidence type="ECO:0000256" key="3">
    <source>
        <dbReference type="ARBA" id="ARBA00022475"/>
    </source>
</evidence>
<evidence type="ECO:0000256" key="1">
    <source>
        <dbReference type="ARBA" id="ARBA00004651"/>
    </source>
</evidence>
<dbReference type="Pfam" id="PF01899">
    <property type="entry name" value="MNHE"/>
    <property type="match status" value="1"/>
</dbReference>
<dbReference type="AlphaFoldDB" id="A0A137S4H6"/>
<comment type="subcellular location">
    <subcellularLocation>
        <location evidence="1">Cell membrane</location>
        <topology evidence="1">Multi-pass membrane protein</topology>
    </subcellularLocation>
</comment>
<protein>
    <recommendedName>
        <fullName evidence="10">Na(+) H(+) antiporter subunit E</fullName>
    </recommendedName>
</protein>
<dbReference type="PANTHER" id="PTHR34584">
    <property type="entry name" value="NA(+)/H(+) ANTIPORTER SUBUNIT E1"/>
    <property type="match status" value="1"/>
</dbReference>
<keyword evidence="9" id="KW-1185">Reference proteome</keyword>
<accession>A0A137S4H6</accession>
<dbReference type="PATRIC" id="fig|1306954.6.peg.1987"/>
<dbReference type="EMBL" id="LOCO01000024">
    <property type="protein sequence ID" value="KXO07330.1"/>
    <property type="molecule type" value="Genomic_DNA"/>
</dbReference>
<gene>
    <name evidence="8" type="ORF">J122_3418</name>
</gene>
<evidence type="ECO:0000313" key="8">
    <source>
        <dbReference type="EMBL" id="KXO07330.1"/>
    </source>
</evidence>
<dbReference type="PANTHER" id="PTHR34584:SF1">
    <property type="entry name" value="NA(+)_H(+) ANTIPORTER SUBUNIT E1"/>
    <property type="match status" value="1"/>
</dbReference>
<keyword evidence="4 7" id="KW-0812">Transmembrane</keyword>
<dbReference type="RefSeq" id="WP_061333240.1">
    <property type="nucleotide sequence ID" value="NZ_LOCO01000024.1"/>
</dbReference>
<feature type="transmembrane region" description="Helical" evidence="7">
    <location>
        <begin position="64"/>
        <end position="83"/>
    </location>
</feature>
<organism evidence="8 9">
    <name type="scientific">Marinobacter excellens LAMA 842</name>
    <dbReference type="NCBI Taxonomy" id="1306954"/>
    <lineage>
        <taxon>Bacteria</taxon>
        <taxon>Pseudomonadati</taxon>
        <taxon>Pseudomonadota</taxon>
        <taxon>Gammaproteobacteria</taxon>
        <taxon>Pseudomonadales</taxon>
        <taxon>Marinobacteraceae</taxon>
        <taxon>Marinobacter</taxon>
    </lineage>
</organism>
<dbReference type="GO" id="GO:0008324">
    <property type="term" value="F:monoatomic cation transmembrane transporter activity"/>
    <property type="evidence" value="ECO:0007669"/>
    <property type="project" value="InterPro"/>
</dbReference>
<feature type="transmembrane region" description="Helical" evidence="7">
    <location>
        <begin position="33"/>
        <end position="52"/>
    </location>
</feature>
<dbReference type="GO" id="GO:0005886">
    <property type="term" value="C:plasma membrane"/>
    <property type="evidence" value="ECO:0007669"/>
    <property type="project" value="UniProtKB-SubCell"/>
</dbReference>
<evidence type="ECO:0008006" key="10">
    <source>
        <dbReference type="Google" id="ProtNLM"/>
    </source>
</evidence>
<feature type="transmembrane region" description="Helical" evidence="7">
    <location>
        <begin position="6"/>
        <end position="26"/>
    </location>
</feature>
<name>A0A137S4H6_9GAMM</name>
<comment type="similarity">
    <text evidence="2">Belongs to the CPA3 antiporters (TC 2.A.63) subunit E family.</text>
</comment>
<keyword evidence="5 7" id="KW-1133">Transmembrane helix</keyword>
<dbReference type="InterPro" id="IPR002758">
    <property type="entry name" value="Cation_antiport_E"/>
</dbReference>
<keyword evidence="3" id="KW-1003">Cell membrane</keyword>
<dbReference type="Proteomes" id="UP000070282">
    <property type="component" value="Unassembled WGS sequence"/>
</dbReference>
<evidence type="ECO:0000256" key="7">
    <source>
        <dbReference type="SAM" id="Phobius"/>
    </source>
</evidence>
<evidence type="ECO:0000256" key="2">
    <source>
        <dbReference type="ARBA" id="ARBA00006228"/>
    </source>
</evidence>
<reference evidence="9" key="1">
    <citation type="submission" date="2015-12" db="EMBL/GenBank/DDBJ databases">
        <authorList>
            <person name="Lima A."/>
            <person name="Farahani Zayas N."/>
            <person name="Castro Da Silva M.A."/>
            <person name="Cabral A."/>
            <person name="Pessatti M.L."/>
        </authorList>
    </citation>
    <scope>NUCLEOTIDE SEQUENCE [LARGE SCALE GENOMIC DNA]</scope>
    <source>
        <strain evidence="9">LAMA 842</strain>
    </source>
</reference>
<sequence>MQSAPSLPALSLLLRGAALLVVWWALTLGETSALGFGLGVTALVAWLSVRLFPPSGYRLQPLGLLSFLGYFLTRSVVAGLDVARRLLSPALPVHPGEITLTLYLPEGSPRWLLANTLSLMPGTLSALLEGDQLTLHCLDTREPVEQDVRETERQVARVFGLSLNDIGRTVR</sequence>
<evidence type="ECO:0000256" key="6">
    <source>
        <dbReference type="ARBA" id="ARBA00023136"/>
    </source>
</evidence>
<evidence type="ECO:0000256" key="5">
    <source>
        <dbReference type="ARBA" id="ARBA00022989"/>
    </source>
</evidence>
<evidence type="ECO:0000256" key="4">
    <source>
        <dbReference type="ARBA" id="ARBA00022692"/>
    </source>
</evidence>
<comment type="caution">
    <text evidence="8">The sequence shown here is derived from an EMBL/GenBank/DDBJ whole genome shotgun (WGS) entry which is preliminary data.</text>
</comment>